<evidence type="ECO:0000313" key="3">
    <source>
        <dbReference type="Proteomes" id="UP000568022"/>
    </source>
</evidence>
<feature type="compositionally biased region" description="Polar residues" evidence="1">
    <location>
        <begin position="1"/>
        <end position="13"/>
    </location>
</feature>
<evidence type="ECO:0000313" key="2">
    <source>
        <dbReference type="EMBL" id="MBB5128681.1"/>
    </source>
</evidence>
<keyword evidence="3" id="KW-1185">Reference proteome</keyword>
<reference evidence="2 3" key="1">
    <citation type="submission" date="2020-08" db="EMBL/GenBank/DDBJ databases">
        <title>Genomic Encyclopedia of Type Strains, Phase III (KMG-III): the genomes of soil and plant-associated and newly described type strains.</title>
        <authorList>
            <person name="Whitman W."/>
        </authorList>
    </citation>
    <scope>NUCLEOTIDE SEQUENCE [LARGE SCALE GENOMIC DNA]</scope>
    <source>
        <strain evidence="2 3">CECT 3226</strain>
    </source>
</reference>
<dbReference type="Pfam" id="PF00805">
    <property type="entry name" value="Pentapeptide"/>
    <property type="match status" value="1"/>
</dbReference>
<dbReference type="PANTHER" id="PTHR14136">
    <property type="entry name" value="BTB_POZ DOMAIN-CONTAINING PROTEIN KCTD9"/>
    <property type="match status" value="1"/>
</dbReference>
<feature type="compositionally biased region" description="Basic and acidic residues" evidence="1">
    <location>
        <begin position="97"/>
        <end position="127"/>
    </location>
</feature>
<dbReference type="EMBL" id="JACHJE010000014">
    <property type="protein sequence ID" value="MBB5128681.1"/>
    <property type="molecule type" value="Genomic_DNA"/>
</dbReference>
<proteinExistence type="predicted"/>
<name>A0A7W8BUH4_9ACTN</name>
<gene>
    <name evidence="2" type="ORF">FHS32_005458</name>
</gene>
<protein>
    <submittedName>
        <fullName evidence="2">Uncharacterized protein YjbI with pentapeptide repeats</fullName>
    </submittedName>
</protein>
<organism evidence="2 3">
    <name type="scientific">Streptomyces griseoloalbus</name>
    <dbReference type="NCBI Taxonomy" id="67303"/>
    <lineage>
        <taxon>Bacteria</taxon>
        <taxon>Bacillati</taxon>
        <taxon>Actinomycetota</taxon>
        <taxon>Actinomycetes</taxon>
        <taxon>Kitasatosporales</taxon>
        <taxon>Streptomycetaceae</taxon>
        <taxon>Streptomyces</taxon>
    </lineage>
</organism>
<dbReference type="PANTHER" id="PTHR14136:SF37">
    <property type="entry name" value="PENTAPEPTIDE REPEAT-CONTAINING PROTEIN"/>
    <property type="match status" value="1"/>
</dbReference>
<accession>A0A7W8BUH4</accession>
<dbReference type="Proteomes" id="UP000568022">
    <property type="component" value="Unassembled WGS sequence"/>
</dbReference>
<feature type="compositionally biased region" description="Basic and acidic residues" evidence="1">
    <location>
        <begin position="72"/>
        <end position="84"/>
    </location>
</feature>
<dbReference type="Gene3D" id="2.160.20.80">
    <property type="entry name" value="E3 ubiquitin-protein ligase SopA"/>
    <property type="match status" value="1"/>
</dbReference>
<sequence length="400" mass="42795">MSPQHEAPSSSGGREQPSPAGGRDRSSAAGGRGRPAQGGGRRRPSAAQNSPRAADADRGRERATDTGQGQKRTADTGRRQKRAADTGQGQQRTALGQERKDRDKGTDRQGGRRREGRNGGDRDDRELSRSGRALLDREDLRADCASCFGLCCVALPFARSADFAVDKVAGQPCSNLRPDFRCGIHAQLRDKGFPGCTVFDCFGAGQKVSQMTFGGTDWRRAPETSRSMSAVFPVMRQLHELLWYVTEALDLAPARPVHKELRRALTHLDGLTRGTAESITELDMNALRGEVNTLLLRASELARARVPGRKRNHRGADLIGAKLSGADLRGASLRGALLVAADLGGADLRDADVIGADLRDADLSGADLTGALFLTQAQLNAAKGDAATRLPPALSRPAHW</sequence>
<evidence type="ECO:0000256" key="1">
    <source>
        <dbReference type="SAM" id="MobiDB-lite"/>
    </source>
</evidence>
<comment type="caution">
    <text evidence="2">The sequence shown here is derived from an EMBL/GenBank/DDBJ whole genome shotgun (WGS) entry which is preliminary data.</text>
</comment>
<feature type="compositionally biased region" description="Basic and acidic residues" evidence="1">
    <location>
        <begin position="54"/>
        <end position="64"/>
    </location>
</feature>
<dbReference type="AlphaFoldDB" id="A0A7W8BUH4"/>
<dbReference type="InterPro" id="IPR001646">
    <property type="entry name" value="5peptide_repeat"/>
</dbReference>
<feature type="compositionally biased region" description="Gly residues" evidence="1">
    <location>
        <begin position="30"/>
        <end position="39"/>
    </location>
</feature>
<feature type="region of interest" description="Disordered" evidence="1">
    <location>
        <begin position="1"/>
        <end position="127"/>
    </location>
</feature>
<dbReference type="SUPFAM" id="SSF141571">
    <property type="entry name" value="Pentapeptide repeat-like"/>
    <property type="match status" value="1"/>
</dbReference>
<dbReference type="InterPro" id="IPR051082">
    <property type="entry name" value="Pentapeptide-BTB/POZ_domain"/>
</dbReference>